<gene>
    <name evidence="1" type="ORF">Ahy_A06g028605</name>
</gene>
<evidence type="ECO:0000313" key="1">
    <source>
        <dbReference type="EMBL" id="RYR53467.1"/>
    </source>
</evidence>
<reference evidence="1 2" key="1">
    <citation type="submission" date="2019-01" db="EMBL/GenBank/DDBJ databases">
        <title>Sequencing of cultivated peanut Arachis hypogaea provides insights into genome evolution and oil improvement.</title>
        <authorList>
            <person name="Chen X."/>
        </authorList>
    </citation>
    <scope>NUCLEOTIDE SEQUENCE [LARGE SCALE GENOMIC DNA]</scope>
    <source>
        <strain evidence="2">cv. Fuhuasheng</strain>
        <tissue evidence="1">Leaves</tissue>
    </source>
</reference>
<dbReference type="STRING" id="3818.A0A445CRD3"/>
<proteinExistence type="predicted"/>
<dbReference type="EMBL" id="SDMP01000006">
    <property type="protein sequence ID" value="RYR53467.1"/>
    <property type="molecule type" value="Genomic_DNA"/>
</dbReference>
<evidence type="ECO:0000313" key="2">
    <source>
        <dbReference type="Proteomes" id="UP000289738"/>
    </source>
</evidence>
<comment type="caution">
    <text evidence="1">The sequence shown here is derived from an EMBL/GenBank/DDBJ whole genome shotgun (WGS) entry which is preliminary data.</text>
</comment>
<dbReference type="AlphaFoldDB" id="A0A445CRD3"/>
<protein>
    <submittedName>
        <fullName evidence="1">Uncharacterized protein</fullName>
    </submittedName>
</protein>
<organism evidence="1 2">
    <name type="scientific">Arachis hypogaea</name>
    <name type="common">Peanut</name>
    <dbReference type="NCBI Taxonomy" id="3818"/>
    <lineage>
        <taxon>Eukaryota</taxon>
        <taxon>Viridiplantae</taxon>
        <taxon>Streptophyta</taxon>
        <taxon>Embryophyta</taxon>
        <taxon>Tracheophyta</taxon>
        <taxon>Spermatophyta</taxon>
        <taxon>Magnoliopsida</taxon>
        <taxon>eudicotyledons</taxon>
        <taxon>Gunneridae</taxon>
        <taxon>Pentapetalae</taxon>
        <taxon>rosids</taxon>
        <taxon>fabids</taxon>
        <taxon>Fabales</taxon>
        <taxon>Fabaceae</taxon>
        <taxon>Papilionoideae</taxon>
        <taxon>50 kb inversion clade</taxon>
        <taxon>dalbergioids sensu lato</taxon>
        <taxon>Dalbergieae</taxon>
        <taxon>Pterocarpus clade</taxon>
        <taxon>Arachis</taxon>
    </lineage>
</organism>
<sequence>MEKETAFHFEYVDKRRENGEFGDEWEEALCDVTASVTYDHKAIVVNGQRKILFSGSIHYPRSTPQALSFLIMFFFY</sequence>
<name>A0A445CRD3_ARAHY</name>
<keyword evidence="2" id="KW-1185">Reference proteome</keyword>
<dbReference type="Gramene" id="arahy.Tifrunner.gnm2.ann2.Ah06g199400.1">
    <property type="protein sequence ID" value="arahy.Tifrunner.gnm2.ann2.Ah06g199400.1-CDS"/>
    <property type="gene ID" value="arahy.Tifrunner.gnm2.ann2.Ah06g199400"/>
</dbReference>
<accession>A0A445CRD3</accession>
<dbReference type="Proteomes" id="UP000289738">
    <property type="component" value="Chromosome A06"/>
</dbReference>
<dbReference type="Gene3D" id="3.20.20.80">
    <property type="entry name" value="Glycosidases"/>
    <property type="match status" value="1"/>
</dbReference>